<dbReference type="EMBL" id="QXFT01003365">
    <property type="protein sequence ID" value="KAE9286555.1"/>
    <property type="molecule type" value="Genomic_DNA"/>
</dbReference>
<accession>A0A6A4C9W5</accession>
<organism evidence="1 2">
    <name type="scientific">Phytophthora rubi</name>
    <dbReference type="NCBI Taxonomy" id="129364"/>
    <lineage>
        <taxon>Eukaryota</taxon>
        <taxon>Sar</taxon>
        <taxon>Stramenopiles</taxon>
        <taxon>Oomycota</taxon>
        <taxon>Peronosporomycetes</taxon>
        <taxon>Peronosporales</taxon>
        <taxon>Peronosporaceae</taxon>
        <taxon>Phytophthora</taxon>
    </lineage>
</organism>
<name>A0A6A4C9W5_9STRA</name>
<comment type="caution">
    <text evidence="1">The sequence shown here is derived from an EMBL/GenBank/DDBJ whole genome shotgun (WGS) entry which is preliminary data.</text>
</comment>
<reference evidence="1 2" key="1">
    <citation type="submission" date="2018-08" db="EMBL/GenBank/DDBJ databases">
        <title>Genomic investigation of the strawberry pathogen Phytophthora fragariae indicates pathogenicity is determined by transcriptional variation in three key races.</title>
        <authorList>
            <person name="Adams T.M."/>
            <person name="Armitage A.D."/>
            <person name="Sobczyk M.K."/>
            <person name="Bates H.J."/>
            <person name="Dunwell J.M."/>
            <person name="Nellist C.F."/>
            <person name="Harrison R.J."/>
        </authorList>
    </citation>
    <scope>NUCLEOTIDE SEQUENCE [LARGE SCALE GENOMIC DNA]</scope>
    <source>
        <strain evidence="1 2">SCRP333</strain>
    </source>
</reference>
<dbReference type="AlphaFoldDB" id="A0A6A4C9W5"/>
<sequence>MVEVGGPQKPTGAEVSAARMLACSIGSSLLW</sequence>
<keyword evidence="2" id="KW-1185">Reference proteome</keyword>
<evidence type="ECO:0000313" key="1">
    <source>
        <dbReference type="EMBL" id="KAE9286555.1"/>
    </source>
</evidence>
<evidence type="ECO:0000313" key="2">
    <source>
        <dbReference type="Proteomes" id="UP000434957"/>
    </source>
</evidence>
<dbReference type="Proteomes" id="UP000434957">
    <property type="component" value="Unassembled WGS sequence"/>
</dbReference>
<proteinExistence type="predicted"/>
<protein>
    <submittedName>
        <fullName evidence="1">Uncharacterized protein</fullName>
    </submittedName>
</protein>
<gene>
    <name evidence="1" type="ORF">PR003_g26287</name>
</gene>